<proteinExistence type="predicted"/>
<keyword evidence="2" id="KW-1185">Reference proteome</keyword>
<organism evidence="1 2">
    <name type="scientific">Harenicola maris</name>
    <dbReference type="NCBI Taxonomy" id="2841044"/>
    <lineage>
        <taxon>Bacteria</taxon>
        <taxon>Pseudomonadati</taxon>
        <taxon>Pseudomonadota</taxon>
        <taxon>Alphaproteobacteria</taxon>
        <taxon>Rhodobacterales</taxon>
        <taxon>Paracoccaceae</taxon>
        <taxon>Harenicola</taxon>
    </lineage>
</organism>
<dbReference type="EMBL" id="JADQAZ010000004">
    <property type="protein sequence ID" value="MBT0959391.1"/>
    <property type="molecule type" value="Genomic_DNA"/>
</dbReference>
<sequence length="137" mass="14970">MVKLEDLDEGEMLELFQELFFHGRHPAFAGSKVLSEGGHGQIDFPQAEGPMFQGQRIALLGAPYRVVGLNRGGACCPHFALGKIVTGAEDIQWRGTPIVMTGDRGVHAHACGTNTVIVTEGWRKIQTPGETFDFYPM</sequence>
<comment type="caution">
    <text evidence="1">The sequence shown here is derived from an EMBL/GenBank/DDBJ whole genome shotgun (WGS) entry which is preliminary data.</text>
</comment>
<protein>
    <submittedName>
        <fullName evidence="1">Uncharacterized protein</fullName>
    </submittedName>
</protein>
<gene>
    <name evidence="1" type="ORF">IV417_18525</name>
</gene>
<dbReference type="AlphaFoldDB" id="A0AAP2CVP1"/>
<evidence type="ECO:0000313" key="1">
    <source>
        <dbReference type="EMBL" id="MBT0959391.1"/>
    </source>
</evidence>
<reference evidence="1 2" key="1">
    <citation type="journal article" date="2021" name="Arch. Microbiol.">
        <title>Harenicola maris gen. nov., sp. nov. isolated from the Sea of Japan shallow sediments.</title>
        <authorList>
            <person name="Romanenko L.A."/>
            <person name="Kurilenko V.V."/>
            <person name="Chernysheva N.Y."/>
            <person name="Tekutyeva L.A."/>
            <person name="Velansky P.V."/>
            <person name="Svetashev V.I."/>
            <person name="Isaeva M.P."/>
        </authorList>
    </citation>
    <scope>NUCLEOTIDE SEQUENCE [LARGE SCALE GENOMIC DNA]</scope>
    <source>
        <strain evidence="1 2">KMM 3653</strain>
    </source>
</reference>
<accession>A0AAP2CVP1</accession>
<name>A0AAP2CVP1_9RHOB</name>
<dbReference type="Proteomes" id="UP001315686">
    <property type="component" value="Unassembled WGS sequence"/>
</dbReference>
<dbReference type="RefSeq" id="WP_327795624.1">
    <property type="nucleotide sequence ID" value="NZ_JADQAZ010000004.1"/>
</dbReference>
<evidence type="ECO:0000313" key="2">
    <source>
        <dbReference type="Proteomes" id="UP001315686"/>
    </source>
</evidence>